<dbReference type="InterPro" id="IPR048328">
    <property type="entry name" value="Dyp_perox_C"/>
</dbReference>
<dbReference type="InterPro" id="IPR006314">
    <property type="entry name" value="Dyp_peroxidase"/>
</dbReference>
<dbReference type="PANTHER" id="PTHR30521">
    <property type="entry name" value="DEFERROCHELATASE/PEROXIDASE"/>
    <property type="match status" value="1"/>
</dbReference>
<accession>A0ABP7TIY2</accession>
<evidence type="ECO:0000259" key="10">
    <source>
        <dbReference type="Pfam" id="PF04261"/>
    </source>
</evidence>
<comment type="caution">
    <text evidence="12">The sequence shown here is derived from an EMBL/GenBank/DDBJ whole genome shotgun (WGS) entry which is preliminary data.</text>
</comment>
<keyword evidence="4" id="KW-0479">Metal-binding</keyword>
<dbReference type="EMBL" id="BAAAZX010000041">
    <property type="protein sequence ID" value="GAA4027011.1"/>
    <property type="molecule type" value="Genomic_DNA"/>
</dbReference>
<evidence type="ECO:0000256" key="4">
    <source>
        <dbReference type="ARBA" id="ARBA00022723"/>
    </source>
</evidence>
<protein>
    <recommendedName>
        <fullName evidence="14">Peroxidase</fullName>
    </recommendedName>
</protein>
<keyword evidence="13" id="KW-1185">Reference proteome</keyword>
<evidence type="ECO:0000256" key="5">
    <source>
        <dbReference type="ARBA" id="ARBA00022729"/>
    </source>
</evidence>
<evidence type="ECO:0000256" key="8">
    <source>
        <dbReference type="ARBA" id="ARBA00025737"/>
    </source>
</evidence>
<dbReference type="NCBIfam" id="TIGR01413">
    <property type="entry name" value="Dyp_perox_fam"/>
    <property type="match status" value="1"/>
</dbReference>
<evidence type="ECO:0000256" key="6">
    <source>
        <dbReference type="ARBA" id="ARBA00023002"/>
    </source>
</evidence>
<keyword evidence="2" id="KW-0575">Peroxidase</keyword>
<dbReference type="InterPro" id="IPR048327">
    <property type="entry name" value="Dyp_perox_N"/>
</dbReference>
<dbReference type="InterPro" id="IPR011008">
    <property type="entry name" value="Dimeric_a/b-barrel"/>
</dbReference>
<evidence type="ECO:0000256" key="3">
    <source>
        <dbReference type="ARBA" id="ARBA00022617"/>
    </source>
</evidence>
<proteinExistence type="inferred from homology"/>
<name>A0ABP7TIY2_9ACTN</name>
<keyword evidence="6" id="KW-0560">Oxidoreductase</keyword>
<dbReference type="Proteomes" id="UP001500456">
    <property type="component" value="Unassembled WGS sequence"/>
</dbReference>
<evidence type="ECO:0000259" key="11">
    <source>
        <dbReference type="Pfam" id="PF20628"/>
    </source>
</evidence>
<comment type="similarity">
    <text evidence="8">Belongs to the DyP-type peroxidase family.</text>
</comment>
<keyword evidence="3" id="KW-0349">Heme</keyword>
<evidence type="ECO:0000256" key="7">
    <source>
        <dbReference type="ARBA" id="ARBA00023004"/>
    </source>
</evidence>
<keyword evidence="7" id="KW-0408">Iron</keyword>
<organism evidence="12 13">
    <name type="scientific">Streptomyces plumbiresistens</name>
    <dbReference type="NCBI Taxonomy" id="511811"/>
    <lineage>
        <taxon>Bacteria</taxon>
        <taxon>Bacillati</taxon>
        <taxon>Actinomycetota</taxon>
        <taxon>Actinomycetes</taxon>
        <taxon>Kitasatosporales</taxon>
        <taxon>Streptomycetaceae</taxon>
        <taxon>Streptomyces</taxon>
    </lineage>
</organism>
<feature type="domain" description="Dyp-type peroxidase N-terminal" evidence="10">
    <location>
        <begin position="34"/>
        <end position="113"/>
    </location>
</feature>
<dbReference type="RefSeq" id="WP_345570930.1">
    <property type="nucleotide sequence ID" value="NZ_BAAAZX010000041.1"/>
</dbReference>
<dbReference type="PROSITE" id="PS51404">
    <property type="entry name" value="DYP_PEROXIDASE"/>
    <property type="match status" value="1"/>
</dbReference>
<feature type="domain" description="Dyp-type peroxidase C-terminal" evidence="11">
    <location>
        <begin position="131"/>
        <end position="296"/>
    </location>
</feature>
<evidence type="ECO:0008006" key="14">
    <source>
        <dbReference type="Google" id="ProtNLM"/>
    </source>
</evidence>
<feature type="region of interest" description="Disordered" evidence="9">
    <location>
        <begin position="201"/>
        <end position="220"/>
    </location>
</feature>
<evidence type="ECO:0000256" key="2">
    <source>
        <dbReference type="ARBA" id="ARBA00022559"/>
    </source>
</evidence>
<evidence type="ECO:0000313" key="13">
    <source>
        <dbReference type="Proteomes" id="UP001500456"/>
    </source>
</evidence>
<comment type="cofactor">
    <cofactor evidence="1">
        <name>heme b</name>
        <dbReference type="ChEBI" id="CHEBI:60344"/>
    </cofactor>
</comment>
<gene>
    <name evidence="12" type="ORF">GCM10022232_85900</name>
</gene>
<evidence type="ECO:0000256" key="9">
    <source>
        <dbReference type="SAM" id="MobiDB-lite"/>
    </source>
</evidence>
<evidence type="ECO:0000256" key="1">
    <source>
        <dbReference type="ARBA" id="ARBA00001970"/>
    </source>
</evidence>
<evidence type="ECO:0000313" key="12">
    <source>
        <dbReference type="EMBL" id="GAA4027011.1"/>
    </source>
</evidence>
<reference evidence="13" key="1">
    <citation type="journal article" date="2019" name="Int. J. Syst. Evol. Microbiol.">
        <title>The Global Catalogue of Microorganisms (GCM) 10K type strain sequencing project: providing services to taxonomists for standard genome sequencing and annotation.</title>
        <authorList>
            <consortium name="The Broad Institute Genomics Platform"/>
            <consortium name="The Broad Institute Genome Sequencing Center for Infectious Disease"/>
            <person name="Wu L."/>
            <person name="Ma J."/>
        </authorList>
    </citation>
    <scope>NUCLEOTIDE SEQUENCE [LARGE SCALE GENOMIC DNA]</scope>
    <source>
        <strain evidence="13">JCM 16924</strain>
    </source>
</reference>
<dbReference type="Pfam" id="PF04261">
    <property type="entry name" value="Dyp_perox_N"/>
    <property type="match status" value="1"/>
</dbReference>
<dbReference type="Pfam" id="PF20628">
    <property type="entry name" value="Dyp_perox_C"/>
    <property type="match status" value="1"/>
</dbReference>
<sequence>MPFAEVISLDLAAGDQQRLASLRTAYRAVTEAGDGGIAAWLGLGESMLSSTVERPRQLRRMPAFAGDVLDPAQSHGDLLVQITGPSPRAVRSSAERILDSLPQWQVRWRISGVRPENRTEDGKGLSLNPFHFTEGHGNPATPAGITERATVTAGQKEPSWAVGGSYQVIRIVRLATGFWDRDTVPEQERIIGRRRDGRWLDGTPRDERPVFATDPHGKTTPLDAHVRRAAPDRRNPPPMVRRSYNYHRSDDDKGLIFSCFQRDLEKGFEAVQHRLQGEALSKYALTTGGGYFFIPPPGNAWLTARS</sequence>
<dbReference type="PANTHER" id="PTHR30521:SF4">
    <property type="entry name" value="DEFERROCHELATASE"/>
    <property type="match status" value="1"/>
</dbReference>
<dbReference type="SUPFAM" id="SSF54909">
    <property type="entry name" value="Dimeric alpha+beta barrel"/>
    <property type="match status" value="1"/>
</dbReference>
<keyword evidence="5" id="KW-0732">Signal</keyword>